<organism evidence="2 4">
    <name type="scientific">Labedella gwakjiensis</name>
    <dbReference type="NCBI Taxonomy" id="390269"/>
    <lineage>
        <taxon>Bacteria</taxon>
        <taxon>Bacillati</taxon>
        <taxon>Actinomycetota</taxon>
        <taxon>Actinomycetes</taxon>
        <taxon>Micrococcales</taxon>
        <taxon>Microbacteriaceae</taxon>
        <taxon>Labedella</taxon>
    </lineage>
</organism>
<protein>
    <submittedName>
        <fullName evidence="2">Uncharacterized protein</fullName>
    </submittedName>
</protein>
<feature type="compositionally biased region" description="Low complexity" evidence="1">
    <location>
        <begin position="45"/>
        <end position="74"/>
    </location>
</feature>
<proteinExistence type="predicted"/>
<accession>A0A2P8GS57</accession>
<feature type="region of interest" description="Disordered" evidence="1">
    <location>
        <begin position="44"/>
        <end position="74"/>
    </location>
</feature>
<dbReference type="AlphaFoldDB" id="A0A2P8GS57"/>
<evidence type="ECO:0000313" key="5">
    <source>
        <dbReference type="Proteomes" id="UP000268291"/>
    </source>
</evidence>
<keyword evidence="5" id="KW-1185">Reference proteome</keyword>
<gene>
    <name evidence="2" type="ORF">CLV49_0383</name>
    <name evidence="3" type="ORF">ELQ93_15895</name>
</gene>
<dbReference type="EMBL" id="PYAU01000001">
    <property type="protein sequence ID" value="PSL36785.1"/>
    <property type="molecule type" value="Genomic_DNA"/>
</dbReference>
<comment type="caution">
    <text evidence="2">The sequence shown here is derived from an EMBL/GenBank/DDBJ whole genome shotgun (WGS) entry which is preliminary data.</text>
</comment>
<dbReference type="EMBL" id="RZGY01000003">
    <property type="protein sequence ID" value="RUQ84295.1"/>
    <property type="molecule type" value="Genomic_DNA"/>
</dbReference>
<dbReference type="Proteomes" id="UP000241203">
    <property type="component" value="Unassembled WGS sequence"/>
</dbReference>
<name>A0A2P8GS57_9MICO</name>
<reference evidence="2 4" key="1">
    <citation type="submission" date="2018-03" db="EMBL/GenBank/DDBJ databases">
        <title>Genomic Encyclopedia of Archaeal and Bacterial Type Strains, Phase II (KMG-II): from individual species to whole genera.</title>
        <authorList>
            <person name="Goeker M."/>
        </authorList>
    </citation>
    <scope>NUCLEOTIDE SEQUENCE [LARGE SCALE GENOMIC DNA]</scope>
    <source>
        <strain evidence="2 4">DSM 21548</strain>
    </source>
</reference>
<evidence type="ECO:0000313" key="2">
    <source>
        <dbReference type="EMBL" id="PSL36785.1"/>
    </source>
</evidence>
<evidence type="ECO:0000256" key="1">
    <source>
        <dbReference type="SAM" id="MobiDB-lite"/>
    </source>
</evidence>
<evidence type="ECO:0000313" key="3">
    <source>
        <dbReference type="EMBL" id="RUQ84295.1"/>
    </source>
</evidence>
<dbReference type="Proteomes" id="UP000268291">
    <property type="component" value="Unassembled WGS sequence"/>
</dbReference>
<evidence type="ECO:0000313" key="4">
    <source>
        <dbReference type="Proteomes" id="UP000241203"/>
    </source>
</evidence>
<sequence length="227" mass="23168">MSAAARSGRRIMPALAWVLVALLLIVGSTAVGFLVGSGAEAVSEASPTTSAVPTGAPSTPTGSTPSPVPTTVRAPSSCTAAYTVELVEREGSGYLFADPAGTVVDEMADPAIAAAFESFGGLRCAWSYEQGSEIDMVSGVAEVPVAEMADLGAQLRASGAECVFVRAGLVCRTGGPDDPDDSTFVGEVHMLRDGLWTVHVGHWGVSEYASSMNDALFGGLEVDVPAE</sequence>
<dbReference type="RefSeq" id="WP_106562023.1">
    <property type="nucleotide sequence ID" value="NZ_PYAU01000001.1"/>
</dbReference>
<reference evidence="3 5" key="2">
    <citation type="submission" date="2018-12" db="EMBL/GenBank/DDBJ databases">
        <authorList>
            <person name="hu s."/>
            <person name="Xu Y."/>
            <person name="Xu B."/>
            <person name="Li F."/>
        </authorList>
    </citation>
    <scope>NUCLEOTIDE SEQUENCE [LARGE SCALE GENOMIC DNA]</scope>
    <source>
        <strain evidence="3 5">KSW2-17</strain>
    </source>
</reference>